<name>A0A6A6U597_9PEZI</name>
<feature type="region of interest" description="Disordered" evidence="1">
    <location>
        <begin position="101"/>
        <end position="130"/>
    </location>
</feature>
<keyword evidence="2" id="KW-0472">Membrane</keyword>
<keyword evidence="2" id="KW-1133">Transmembrane helix</keyword>
<feature type="compositionally biased region" description="Basic and acidic residues" evidence="1">
    <location>
        <begin position="115"/>
        <end position="126"/>
    </location>
</feature>
<dbReference type="AlphaFoldDB" id="A0A6A6U597"/>
<dbReference type="Proteomes" id="UP000799302">
    <property type="component" value="Unassembled WGS sequence"/>
</dbReference>
<gene>
    <name evidence="4" type="ORF">BT63DRAFT_427173</name>
</gene>
<keyword evidence="5" id="KW-1185">Reference proteome</keyword>
<proteinExistence type="predicted"/>
<dbReference type="GO" id="GO:0032933">
    <property type="term" value="P:SREBP signaling pathway"/>
    <property type="evidence" value="ECO:0007669"/>
    <property type="project" value="InterPro"/>
</dbReference>
<dbReference type="GO" id="GO:0044695">
    <property type="term" value="C:Dsc E3 ubiquitin ligase complex"/>
    <property type="evidence" value="ECO:0007669"/>
    <property type="project" value="InterPro"/>
</dbReference>
<reference evidence="4" key="1">
    <citation type="journal article" date="2020" name="Stud. Mycol.">
        <title>101 Dothideomycetes genomes: a test case for predicting lifestyles and emergence of pathogens.</title>
        <authorList>
            <person name="Haridas S."/>
            <person name="Albert R."/>
            <person name="Binder M."/>
            <person name="Bloem J."/>
            <person name="Labutti K."/>
            <person name="Salamov A."/>
            <person name="Andreopoulos B."/>
            <person name="Baker S."/>
            <person name="Barry K."/>
            <person name="Bills G."/>
            <person name="Bluhm B."/>
            <person name="Cannon C."/>
            <person name="Castanera R."/>
            <person name="Culley D."/>
            <person name="Daum C."/>
            <person name="Ezra D."/>
            <person name="Gonzalez J."/>
            <person name="Henrissat B."/>
            <person name="Kuo A."/>
            <person name="Liang C."/>
            <person name="Lipzen A."/>
            <person name="Lutzoni F."/>
            <person name="Magnuson J."/>
            <person name="Mondo S."/>
            <person name="Nolan M."/>
            <person name="Ohm R."/>
            <person name="Pangilinan J."/>
            <person name="Park H.-J."/>
            <person name="Ramirez L."/>
            <person name="Alfaro M."/>
            <person name="Sun H."/>
            <person name="Tritt A."/>
            <person name="Yoshinaga Y."/>
            <person name="Zwiers L.-H."/>
            <person name="Turgeon B."/>
            <person name="Goodwin S."/>
            <person name="Spatafora J."/>
            <person name="Crous P."/>
            <person name="Grigoriev I."/>
        </authorList>
    </citation>
    <scope>NUCLEOTIDE SEQUENCE</scope>
    <source>
        <strain evidence="4">CBS 115976</strain>
    </source>
</reference>
<evidence type="ECO:0000259" key="3">
    <source>
        <dbReference type="Pfam" id="PF08508"/>
    </source>
</evidence>
<evidence type="ECO:0000313" key="5">
    <source>
        <dbReference type="Proteomes" id="UP000799302"/>
    </source>
</evidence>
<organism evidence="4 5">
    <name type="scientific">Microthyrium microscopicum</name>
    <dbReference type="NCBI Taxonomy" id="703497"/>
    <lineage>
        <taxon>Eukaryota</taxon>
        <taxon>Fungi</taxon>
        <taxon>Dikarya</taxon>
        <taxon>Ascomycota</taxon>
        <taxon>Pezizomycotina</taxon>
        <taxon>Dothideomycetes</taxon>
        <taxon>Dothideomycetes incertae sedis</taxon>
        <taxon>Microthyriales</taxon>
        <taxon>Microthyriaceae</taxon>
        <taxon>Microthyrium</taxon>
    </lineage>
</organism>
<feature type="transmembrane region" description="Helical" evidence="2">
    <location>
        <begin position="72"/>
        <end position="90"/>
    </location>
</feature>
<dbReference type="PANTHER" id="PTHR39405">
    <property type="entry name" value="DSC E3 UBIQUITIN LIGASE COMPLEX SUBUNIT 4"/>
    <property type="match status" value="1"/>
</dbReference>
<sequence length="235" mass="26024">MFTQALLSKPETTAQDPVHVYFLYVLASNALCLLWRIIFTPPIPGEATRGYLHGGILLDFVGQTGPASRLELVAHDLLVLILQLASVAAIRKRASLTKRRRPARNVESISQLDHSPGEHIPSHDSQDLDAEEQGLIREAQSPHSPESESLLRPTSTMSIGRWSTGSSSSDYSTITSDSLYNGQASIATFMVLDIVKDHYRLQSTQQSYTATRTIRSMVGVDLRSSRYTLNIPFRS</sequence>
<dbReference type="OrthoDB" id="5428737at2759"/>
<accession>A0A6A6U597</accession>
<keyword evidence="2" id="KW-0812">Transmembrane</keyword>
<dbReference type="GO" id="GO:0005783">
    <property type="term" value="C:endoplasmic reticulum"/>
    <property type="evidence" value="ECO:0007669"/>
    <property type="project" value="TreeGrafter"/>
</dbReference>
<evidence type="ECO:0000256" key="2">
    <source>
        <dbReference type="SAM" id="Phobius"/>
    </source>
</evidence>
<dbReference type="EMBL" id="MU004238">
    <property type="protein sequence ID" value="KAF2666751.1"/>
    <property type="molecule type" value="Genomic_DNA"/>
</dbReference>
<evidence type="ECO:0000313" key="4">
    <source>
        <dbReference type="EMBL" id="KAF2666751.1"/>
    </source>
</evidence>
<dbReference type="InterPro" id="IPR038967">
    <property type="entry name" value="Dsc4-like"/>
</dbReference>
<evidence type="ECO:0000256" key="1">
    <source>
        <dbReference type="SAM" id="MobiDB-lite"/>
    </source>
</evidence>
<feature type="transmembrane region" description="Helical" evidence="2">
    <location>
        <begin position="21"/>
        <end position="39"/>
    </location>
</feature>
<dbReference type="PANTHER" id="PTHR39405:SF1">
    <property type="entry name" value="DSC E3 UBIQUITIN LIGASE COMPLEX SUBUNIT 4"/>
    <property type="match status" value="1"/>
</dbReference>
<feature type="domain" description="DUF1746" evidence="3">
    <location>
        <begin position="3"/>
        <end position="84"/>
    </location>
</feature>
<dbReference type="Pfam" id="PF08508">
    <property type="entry name" value="DUF1746"/>
    <property type="match status" value="1"/>
</dbReference>
<dbReference type="InterPro" id="IPR013715">
    <property type="entry name" value="DUF1746"/>
</dbReference>
<protein>
    <recommendedName>
        <fullName evidence="3">DUF1746 domain-containing protein</fullName>
    </recommendedName>
</protein>